<dbReference type="OrthoDB" id="7875899at2"/>
<dbReference type="EMBL" id="FWXB01000001">
    <property type="protein sequence ID" value="SMC10668.1"/>
    <property type="molecule type" value="Genomic_DNA"/>
</dbReference>
<dbReference type="RefSeq" id="WP_085798609.1">
    <property type="nucleotide sequence ID" value="NZ_FWXB01000001.1"/>
</dbReference>
<proteinExistence type="predicted"/>
<dbReference type="AlphaFoldDB" id="A0A1X7BM29"/>
<organism evidence="2 3">
    <name type="scientific">Roseovarius aestuarii</name>
    <dbReference type="NCBI Taxonomy" id="475083"/>
    <lineage>
        <taxon>Bacteria</taxon>
        <taxon>Pseudomonadati</taxon>
        <taxon>Pseudomonadota</taxon>
        <taxon>Alphaproteobacteria</taxon>
        <taxon>Rhodobacterales</taxon>
        <taxon>Roseobacteraceae</taxon>
        <taxon>Roseovarius</taxon>
    </lineage>
</organism>
<keyword evidence="3" id="KW-1185">Reference proteome</keyword>
<feature type="compositionally biased region" description="Polar residues" evidence="1">
    <location>
        <begin position="103"/>
        <end position="113"/>
    </location>
</feature>
<sequence>MEYRAALEIDIRHDYWGDAPAPFRVSAADPSLLQRAGLVLRSGGPGAVLVAPVEIEEVPERVTLDIIADDTQLIGLTRGWRSDTVPVFAPELATTPGDDVAQISISPTDSAQSDLPRRPGDRRLCQLDLPFDPARFPITCTVACETVQALWAYHIVGKGSADPIRVVDDTDKIAFDDLGEEILPNGRTARVLRSSTPVPIRQRNAIRLALKEDQPPPYDPETLIPVLPVGGSNLRPIPGATPADILQSDIYVSL</sequence>
<reference evidence="2 3" key="1">
    <citation type="submission" date="2017-03" db="EMBL/GenBank/DDBJ databases">
        <authorList>
            <person name="Afonso C.L."/>
            <person name="Miller P.J."/>
            <person name="Scott M.A."/>
            <person name="Spackman E."/>
            <person name="Goraichik I."/>
            <person name="Dimitrov K.M."/>
            <person name="Suarez D.L."/>
            <person name="Swayne D.E."/>
        </authorList>
    </citation>
    <scope>NUCLEOTIDE SEQUENCE [LARGE SCALE GENOMIC DNA]</scope>
    <source>
        <strain evidence="2 3">CECT 7745</strain>
    </source>
</reference>
<name>A0A1X7BM29_9RHOB</name>
<evidence type="ECO:0000313" key="2">
    <source>
        <dbReference type="EMBL" id="SMC10668.1"/>
    </source>
</evidence>
<gene>
    <name evidence="2" type="ORF">ROA7745_00475</name>
</gene>
<protein>
    <submittedName>
        <fullName evidence="2">Uncharacterized protein</fullName>
    </submittedName>
</protein>
<dbReference type="Proteomes" id="UP000193224">
    <property type="component" value="Unassembled WGS sequence"/>
</dbReference>
<accession>A0A1X7BM29</accession>
<evidence type="ECO:0000256" key="1">
    <source>
        <dbReference type="SAM" id="MobiDB-lite"/>
    </source>
</evidence>
<feature type="region of interest" description="Disordered" evidence="1">
    <location>
        <begin position="98"/>
        <end position="119"/>
    </location>
</feature>
<evidence type="ECO:0000313" key="3">
    <source>
        <dbReference type="Proteomes" id="UP000193224"/>
    </source>
</evidence>